<dbReference type="EMBL" id="QWIV01000013">
    <property type="protein sequence ID" value="RMZ59470.1"/>
    <property type="molecule type" value="Genomic_DNA"/>
</dbReference>
<reference evidence="2 3" key="1">
    <citation type="submission" date="2018-08" db="EMBL/GenBank/DDBJ databases">
        <title>Chryseobacterium nematophagum: a novel matrix digesting pathogen of nematodes.</title>
        <authorList>
            <person name="Page A."/>
            <person name="Roberts M."/>
            <person name="Felix M.-A."/>
            <person name="Weir W."/>
        </authorList>
    </citation>
    <scope>NUCLEOTIDE SEQUENCE [LARGE SCALE GENOMIC DNA]</scope>
    <source>
        <strain evidence="2 3">JUb275</strain>
    </source>
</reference>
<name>A0A3M7LBV8_9FLAO</name>
<dbReference type="Pfam" id="PF12099">
    <property type="entry name" value="DUF3575"/>
    <property type="match status" value="1"/>
</dbReference>
<dbReference type="RefSeq" id="WP_122546591.1">
    <property type="nucleotide sequence ID" value="NZ_QWIV01000013.1"/>
</dbReference>
<evidence type="ECO:0000313" key="2">
    <source>
        <dbReference type="EMBL" id="RMZ59470.1"/>
    </source>
</evidence>
<proteinExistence type="predicted"/>
<accession>A0A3M7LBV8</accession>
<gene>
    <name evidence="2" type="ORF">D1632_07465</name>
</gene>
<feature type="chain" id="PRO_5018046225" evidence="1">
    <location>
        <begin position="22"/>
        <end position="211"/>
    </location>
</feature>
<sequence>MKSKFRSVFFILISLSTSLQAQQEEKQSEKLYVKANALFLPIGIINAGIEYKIAPKYTLQGDVLISPWKSFAGHEAQIYMGTLEGRYYFKEAFKGWYVGGNLSFGFYTIQKPNYWNDNTYVDVQIGTPSQYINSQLYQKGYSFLFGITGGYQFRLAERWNMDVFLGIGNSQDFYKGYVRGTGVRYDSAEGYNRSSEWLPYRGGIMIAYKLK</sequence>
<dbReference type="Proteomes" id="UP000267524">
    <property type="component" value="Unassembled WGS sequence"/>
</dbReference>
<protein>
    <submittedName>
        <fullName evidence="2">DUF3575 domain-containing protein</fullName>
    </submittedName>
</protein>
<comment type="caution">
    <text evidence="2">The sequence shown here is derived from an EMBL/GenBank/DDBJ whole genome shotgun (WGS) entry which is preliminary data.</text>
</comment>
<evidence type="ECO:0000256" key="1">
    <source>
        <dbReference type="SAM" id="SignalP"/>
    </source>
</evidence>
<feature type="signal peptide" evidence="1">
    <location>
        <begin position="1"/>
        <end position="21"/>
    </location>
</feature>
<dbReference type="AlphaFoldDB" id="A0A3M7LBV8"/>
<keyword evidence="1" id="KW-0732">Signal</keyword>
<organism evidence="2 3">
    <name type="scientific">Chryseobacterium nematophagum</name>
    <dbReference type="NCBI Taxonomy" id="2305228"/>
    <lineage>
        <taxon>Bacteria</taxon>
        <taxon>Pseudomonadati</taxon>
        <taxon>Bacteroidota</taxon>
        <taxon>Flavobacteriia</taxon>
        <taxon>Flavobacteriales</taxon>
        <taxon>Weeksellaceae</taxon>
        <taxon>Chryseobacterium group</taxon>
        <taxon>Chryseobacterium</taxon>
    </lineage>
</organism>
<keyword evidence="3" id="KW-1185">Reference proteome</keyword>
<evidence type="ECO:0000313" key="3">
    <source>
        <dbReference type="Proteomes" id="UP000267524"/>
    </source>
</evidence>
<dbReference type="InterPro" id="IPR021958">
    <property type="entry name" value="DUF3575"/>
</dbReference>